<sequence>MSTPPPAGARTPTLHSEWLNHRDRLLKPSLNDVEFGAINEVLDHYHPHGPLRTFTTYFRSGLGKPMYVAHGQYFDLDHVMSRLLELPGLSTGFGGQVYGGGKGHDLFGTTASSVGEAVERVLGSLAYLTYMDRILNGSYRTLTGKGIPCLHPEEFPVFAPEQLATDPLYEAWTEDTELGWIAGHRLRSGEEVYVPAQLVMLFYLHGPDEPMIGLAPSGGLASHISRRDALWHGVLELFERDAVNLRWYGGVPLDRVVIDRPLKNRALRRLLETAGEQPGEIGFYLHNLDLHDYPVLTAVERDGWLRRYSYFAGGGVSDDTEEAMLSALTEYSQAERSLRISLATPDWEFTEAFGRQFAIGKDAQAADFTNYIQVIPFYGFEENRDRVSWFYDGGEEIPLSELPRRRAGEAPERRWDALMGLLAERGWDPIAFDFSLPQFRHTSLMKVVMPELSPPYPPQAPGLGNPRYGRVPFEAGRRERPLTFEDLNTNPLPYP</sequence>
<proteinExistence type="predicted"/>
<dbReference type="Gene3D" id="3.30.1330.230">
    <property type="match status" value="1"/>
</dbReference>
<reference evidence="3" key="1">
    <citation type="submission" date="2022-10" db="EMBL/GenBank/DDBJ databases">
        <title>Cytochrome P450 Catalyzes Benzene Ring Formation in the Biosynthesis of Trialkyl-Substituted Aromatic Polyketides.</title>
        <authorList>
            <person name="Zhao E."/>
            <person name="Ge H."/>
        </authorList>
    </citation>
    <scope>NUCLEOTIDE SEQUENCE</scope>
    <source>
        <strain evidence="3">NA0869</strain>
    </source>
</reference>
<dbReference type="PROSITE" id="PS51664">
    <property type="entry name" value="YCAO"/>
    <property type="match status" value="1"/>
</dbReference>
<evidence type="ECO:0000313" key="3">
    <source>
        <dbReference type="EMBL" id="UYQ60642.1"/>
    </source>
</evidence>
<evidence type="ECO:0000313" key="4">
    <source>
        <dbReference type="Proteomes" id="UP001163878"/>
    </source>
</evidence>
<accession>A0ABY6I0Z1</accession>
<dbReference type="RefSeq" id="WP_264241848.1">
    <property type="nucleotide sequence ID" value="NZ_CP107567.1"/>
</dbReference>
<dbReference type="InterPro" id="IPR003776">
    <property type="entry name" value="YcaO-like_dom"/>
</dbReference>
<gene>
    <name evidence="3" type="ORF">OGH68_03585</name>
</gene>
<dbReference type="Gene3D" id="3.30.160.660">
    <property type="match status" value="1"/>
</dbReference>
<keyword evidence="4" id="KW-1185">Reference proteome</keyword>
<dbReference type="PANTHER" id="PTHR37809">
    <property type="entry name" value="RIBOSOMAL PROTEIN S12 METHYLTHIOTRANSFERASE ACCESSORY FACTOR YCAO"/>
    <property type="match status" value="1"/>
</dbReference>
<dbReference type="EMBL" id="CP107567">
    <property type="protein sequence ID" value="UYQ60642.1"/>
    <property type="molecule type" value="Genomic_DNA"/>
</dbReference>
<dbReference type="Gene3D" id="3.30.40.250">
    <property type="match status" value="1"/>
</dbReference>
<name>A0ABY6I0Z1_STRPE</name>
<feature type="domain" description="YcaO" evidence="2">
    <location>
        <begin position="101"/>
        <end position="495"/>
    </location>
</feature>
<organism evidence="3 4">
    <name type="scientific">Streptomyces peucetius</name>
    <dbReference type="NCBI Taxonomy" id="1950"/>
    <lineage>
        <taxon>Bacteria</taxon>
        <taxon>Bacillati</taxon>
        <taxon>Actinomycetota</taxon>
        <taxon>Actinomycetes</taxon>
        <taxon>Kitasatosporales</taxon>
        <taxon>Streptomycetaceae</taxon>
        <taxon>Streptomyces</taxon>
    </lineage>
</organism>
<evidence type="ECO:0000259" key="2">
    <source>
        <dbReference type="PROSITE" id="PS51664"/>
    </source>
</evidence>
<evidence type="ECO:0000256" key="1">
    <source>
        <dbReference type="SAM" id="MobiDB-lite"/>
    </source>
</evidence>
<dbReference type="Pfam" id="PF02624">
    <property type="entry name" value="YcaO"/>
    <property type="match status" value="1"/>
</dbReference>
<protein>
    <submittedName>
        <fullName evidence="3">YcaO-like family protein</fullName>
    </submittedName>
</protein>
<feature type="compositionally biased region" description="Polar residues" evidence="1">
    <location>
        <begin position="486"/>
        <end position="495"/>
    </location>
</feature>
<dbReference type="PANTHER" id="PTHR37809:SF1">
    <property type="entry name" value="RIBOSOMAL PROTEIN S12 METHYLTHIOTRANSFERASE ACCESSORY FACTOR YCAO"/>
    <property type="match status" value="1"/>
</dbReference>
<feature type="region of interest" description="Disordered" evidence="1">
    <location>
        <begin position="476"/>
        <end position="495"/>
    </location>
</feature>
<dbReference type="Proteomes" id="UP001163878">
    <property type="component" value="Chromosome"/>
</dbReference>